<reference evidence="1 2" key="1">
    <citation type="submission" date="2023-07" db="EMBL/GenBank/DDBJ databases">
        <title>Sequencing the genomes of 1000 actinobacteria strains.</title>
        <authorList>
            <person name="Klenk H.-P."/>
        </authorList>
    </citation>
    <scope>NUCLEOTIDE SEQUENCE [LARGE SCALE GENOMIC DNA]</scope>
    <source>
        <strain evidence="1 2">GD13</strain>
    </source>
</reference>
<evidence type="ECO:0000313" key="2">
    <source>
        <dbReference type="Proteomes" id="UP001240447"/>
    </source>
</evidence>
<dbReference type="InterPro" id="IPR014513">
    <property type="entry name" value="UCP021525"/>
</dbReference>
<accession>A0ABT9NMZ4</accession>
<name>A0ABT9NMZ4_9ACTN</name>
<organism evidence="1 2">
    <name type="scientific">Nocardioides massiliensis</name>
    <dbReference type="NCBI Taxonomy" id="1325935"/>
    <lineage>
        <taxon>Bacteria</taxon>
        <taxon>Bacillati</taxon>
        <taxon>Actinomycetota</taxon>
        <taxon>Actinomycetes</taxon>
        <taxon>Propionibacteriales</taxon>
        <taxon>Nocardioidaceae</taxon>
        <taxon>Nocardioides</taxon>
    </lineage>
</organism>
<dbReference type="RefSeq" id="WP_068117849.1">
    <property type="nucleotide sequence ID" value="NZ_JAUSQM010000001.1"/>
</dbReference>
<sequence>MLDLTASDPGELDLVRHVVREIVQMVPSVAPETIMLVGATCRDILHSALGFDWPLRATNDLDLAFAMADWADYSHLTSRLTPMRDAANGVRYAVAGVPVDLMPFGRVEDPAGIVTPRGRGEAMSVWAFREVYAGAMNLRLDPNTQIRVPSIPGYAALKLCAWLDRAGGGQYKDAADLATVLYWFANSDALEERLYSSDAGNAVLLEHEMDLSASAAHLLGQDIRALLGPERHNELRARWPDARRALLISELTLPVEAQWPRDHRRRSEIVAAMESGLELV</sequence>
<dbReference type="Proteomes" id="UP001240447">
    <property type="component" value="Unassembled WGS sequence"/>
</dbReference>
<gene>
    <name evidence="1" type="ORF">J2S59_001596</name>
</gene>
<dbReference type="PIRSF" id="PIRSF021525">
    <property type="entry name" value="UCP021525"/>
    <property type="match status" value="1"/>
</dbReference>
<keyword evidence="2" id="KW-1185">Reference proteome</keyword>
<protein>
    <submittedName>
        <fullName evidence="1">Nucleotidyltransferase</fullName>
    </submittedName>
</protein>
<evidence type="ECO:0000313" key="1">
    <source>
        <dbReference type="EMBL" id="MDP9821787.1"/>
    </source>
</evidence>
<dbReference type="EMBL" id="JAUSQM010000001">
    <property type="protein sequence ID" value="MDP9821787.1"/>
    <property type="molecule type" value="Genomic_DNA"/>
</dbReference>
<comment type="caution">
    <text evidence="1">The sequence shown here is derived from an EMBL/GenBank/DDBJ whole genome shotgun (WGS) entry which is preliminary data.</text>
</comment>
<proteinExistence type="predicted"/>